<accession>A0A3L6Q210</accession>
<feature type="region of interest" description="Disordered" evidence="1">
    <location>
        <begin position="34"/>
        <end position="58"/>
    </location>
</feature>
<feature type="compositionally biased region" description="Polar residues" evidence="1">
    <location>
        <begin position="38"/>
        <end position="58"/>
    </location>
</feature>
<keyword evidence="3" id="KW-1185">Reference proteome</keyword>
<sequence>MRPSTFPLAAMDAFVPGAEEPLPAYAHKVFDYMPQPPQSQVKRSPSLSARPASQLSPK</sequence>
<organism evidence="2 3">
    <name type="scientific">Panicum miliaceum</name>
    <name type="common">Proso millet</name>
    <name type="synonym">Broomcorn millet</name>
    <dbReference type="NCBI Taxonomy" id="4540"/>
    <lineage>
        <taxon>Eukaryota</taxon>
        <taxon>Viridiplantae</taxon>
        <taxon>Streptophyta</taxon>
        <taxon>Embryophyta</taxon>
        <taxon>Tracheophyta</taxon>
        <taxon>Spermatophyta</taxon>
        <taxon>Magnoliopsida</taxon>
        <taxon>Liliopsida</taxon>
        <taxon>Poales</taxon>
        <taxon>Poaceae</taxon>
        <taxon>PACMAD clade</taxon>
        <taxon>Panicoideae</taxon>
        <taxon>Panicodae</taxon>
        <taxon>Paniceae</taxon>
        <taxon>Panicinae</taxon>
        <taxon>Panicum</taxon>
        <taxon>Panicum sect. Panicum</taxon>
    </lineage>
</organism>
<proteinExistence type="predicted"/>
<comment type="caution">
    <text evidence="2">The sequence shown here is derived from an EMBL/GenBank/DDBJ whole genome shotgun (WGS) entry which is preliminary data.</text>
</comment>
<evidence type="ECO:0000313" key="3">
    <source>
        <dbReference type="Proteomes" id="UP000275267"/>
    </source>
</evidence>
<dbReference type="EMBL" id="PQIB02000014">
    <property type="protein sequence ID" value="RLM70007.1"/>
    <property type="molecule type" value="Genomic_DNA"/>
</dbReference>
<evidence type="ECO:0000256" key="1">
    <source>
        <dbReference type="SAM" id="MobiDB-lite"/>
    </source>
</evidence>
<protein>
    <submittedName>
        <fullName evidence="2">Uncharacterized protein</fullName>
    </submittedName>
</protein>
<evidence type="ECO:0000313" key="2">
    <source>
        <dbReference type="EMBL" id="RLM70007.1"/>
    </source>
</evidence>
<dbReference type="Proteomes" id="UP000275267">
    <property type="component" value="Unassembled WGS sequence"/>
</dbReference>
<gene>
    <name evidence="2" type="ORF">C2845_PM17G04450</name>
</gene>
<reference evidence="3" key="1">
    <citation type="journal article" date="2019" name="Nat. Commun.">
        <title>The genome of broomcorn millet.</title>
        <authorList>
            <person name="Zou C."/>
            <person name="Miki D."/>
            <person name="Li D."/>
            <person name="Tang Q."/>
            <person name="Xiao L."/>
            <person name="Rajput S."/>
            <person name="Deng P."/>
            <person name="Jia W."/>
            <person name="Huang R."/>
            <person name="Zhang M."/>
            <person name="Sun Y."/>
            <person name="Hu J."/>
            <person name="Fu X."/>
            <person name="Schnable P.S."/>
            <person name="Li F."/>
            <person name="Zhang H."/>
            <person name="Feng B."/>
            <person name="Zhu X."/>
            <person name="Liu R."/>
            <person name="Schnable J.C."/>
            <person name="Zhu J.-K."/>
            <person name="Zhang H."/>
        </authorList>
    </citation>
    <scope>NUCLEOTIDE SEQUENCE [LARGE SCALE GENOMIC DNA]</scope>
</reference>
<dbReference type="AlphaFoldDB" id="A0A3L6Q210"/>
<name>A0A3L6Q210_PANMI</name>